<evidence type="ECO:0000256" key="4">
    <source>
        <dbReference type="ARBA" id="ARBA00035204"/>
    </source>
</evidence>
<accession>A0ABM7EYU4</accession>
<evidence type="ECO:0000313" key="7">
    <source>
        <dbReference type="Proteomes" id="UP000217805"/>
    </source>
</evidence>
<keyword evidence="7" id="KW-1185">Reference proteome</keyword>
<dbReference type="Pfam" id="PF00831">
    <property type="entry name" value="Ribosomal_L29"/>
    <property type="match status" value="1"/>
</dbReference>
<dbReference type="SUPFAM" id="SSF46561">
    <property type="entry name" value="Ribosomal protein L29 (L29p)"/>
    <property type="match status" value="1"/>
</dbReference>
<dbReference type="NCBIfam" id="TIGR00012">
    <property type="entry name" value="L29"/>
    <property type="match status" value="1"/>
</dbReference>
<evidence type="ECO:0000256" key="2">
    <source>
        <dbReference type="ARBA" id="ARBA00022980"/>
    </source>
</evidence>
<evidence type="ECO:0000256" key="3">
    <source>
        <dbReference type="ARBA" id="ARBA00023274"/>
    </source>
</evidence>
<name>A0ABM7EYU4_9FLAO</name>
<evidence type="ECO:0000313" key="6">
    <source>
        <dbReference type="EMBL" id="BAR92127.1"/>
    </source>
</evidence>
<dbReference type="RefSeq" id="WP_096378271.1">
    <property type="nucleotide sequence ID" value="NZ_AP014609.1"/>
</dbReference>
<dbReference type="EMBL" id="AP014609">
    <property type="protein sequence ID" value="BAR92127.1"/>
    <property type="molecule type" value="Genomic_DNA"/>
</dbReference>
<dbReference type="Gene3D" id="1.10.287.310">
    <property type="match status" value="1"/>
</dbReference>
<dbReference type="PROSITE" id="PS00579">
    <property type="entry name" value="RIBOSOMAL_L29"/>
    <property type="match status" value="1"/>
</dbReference>
<sequence length="62" mass="7723">MNNLNTNKISIHDLMKKIKQYQKDYQNMKFYHHIKTLKNPMKIRFLRRNIAKLKTEYNKINQ</sequence>
<organism evidence="6 7">
    <name type="scientific">Blattabacterium cuenoti BPAY</name>
    <dbReference type="NCBI Taxonomy" id="1457031"/>
    <lineage>
        <taxon>Bacteria</taxon>
        <taxon>Pseudomonadati</taxon>
        <taxon>Bacteroidota</taxon>
        <taxon>Flavobacteriia</taxon>
        <taxon>Flavobacteriales</taxon>
        <taxon>Blattabacteriaceae</taxon>
        <taxon>Blattabacterium</taxon>
    </lineage>
</organism>
<dbReference type="HAMAP" id="MF_00374">
    <property type="entry name" value="Ribosomal_uL29"/>
    <property type="match status" value="1"/>
</dbReference>
<reference evidence="6 7" key="1">
    <citation type="journal article" date="2015" name="Microbes Environ.">
        <title>An Efficient Strategy Developed for Next-Generation Sequencing of Endosymbiont Genomes Performed Using Crude DNA Isolated from Host Tissues: A Case Study of Blattabacterium cuenoti Inhabiting the Fat Bodies of Cockroaches.</title>
        <authorList>
            <person name="Kinjo Y."/>
            <person name="Saitoh S."/>
            <person name="Tokuda G."/>
        </authorList>
    </citation>
    <scope>NUCLEOTIDE SEQUENCE [LARGE SCALE GENOMIC DNA]</scope>
    <source>
        <strain evidence="6 7">BPAY</strain>
    </source>
</reference>
<evidence type="ECO:0000256" key="5">
    <source>
        <dbReference type="HAMAP-Rule" id="MF_00374"/>
    </source>
</evidence>
<protein>
    <recommendedName>
        <fullName evidence="4 5">Large ribosomal subunit protein uL29</fullName>
    </recommendedName>
</protein>
<dbReference type="InterPro" id="IPR036049">
    <property type="entry name" value="Ribosomal_uL29_sf"/>
</dbReference>
<dbReference type="InterPro" id="IPR018254">
    <property type="entry name" value="Ribosomal_uL29_CS"/>
</dbReference>
<keyword evidence="3 5" id="KW-0687">Ribonucleoprotein</keyword>
<proteinExistence type="inferred from homology"/>
<gene>
    <name evidence="6" type="primary">rhlE</name>
    <name evidence="5" type="synonym">rpmC</name>
    <name evidence="6" type="ORF">BPAY_395</name>
</gene>
<dbReference type="GO" id="GO:0005840">
    <property type="term" value="C:ribosome"/>
    <property type="evidence" value="ECO:0007669"/>
    <property type="project" value="UniProtKB-KW"/>
</dbReference>
<keyword evidence="2 5" id="KW-0689">Ribosomal protein</keyword>
<dbReference type="Proteomes" id="UP000217805">
    <property type="component" value="Chromosome"/>
</dbReference>
<evidence type="ECO:0000256" key="1">
    <source>
        <dbReference type="ARBA" id="ARBA00009254"/>
    </source>
</evidence>
<dbReference type="InterPro" id="IPR001854">
    <property type="entry name" value="Ribosomal_uL29"/>
</dbReference>
<comment type="similarity">
    <text evidence="1 5">Belongs to the universal ribosomal protein uL29 family.</text>
</comment>